<reference evidence="2 3" key="1">
    <citation type="submission" date="2016-11" db="EMBL/GenBank/DDBJ databases">
        <authorList>
            <person name="Jaros S."/>
            <person name="Januszkiewicz K."/>
            <person name="Wedrychowicz H."/>
        </authorList>
    </citation>
    <scope>NUCLEOTIDE SEQUENCE [LARGE SCALE GENOMIC DNA]</scope>
    <source>
        <strain evidence="2 3">CGMCC 4.2025</strain>
    </source>
</reference>
<feature type="transmembrane region" description="Helical" evidence="1">
    <location>
        <begin position="79"/>
        <end position="96"/>
    </location>
</feature>
<protein>
    <recommendedName>
        <fullName evidence="4">DUF3159 domain-containing protein</fullName>
    </recommendedName>
</protein>
<dbReference type="EMBL" id="FRBI01000007">
    <property type="protein sequence ID" value="SHL95684.1"/>
    <property type="molecule type" value="Genomic_DNA"/>
</dbReference>
<evidence type="ECO:0000256" key="1">
    <source>
        <dbReference type="SAM" id="Phobius"/>
    </source>
</evidence>
<accession>A0A1M7EV73</accession>
<dbReference type="OrthoDB" id="7276421at2"/>
<dbReference type="Proteomes" id="UP000184111">
    <property type="component" value="Unassembled WGS sequence"/>
</dbReference>
<dbReference type="AlphaFoldDB" id="A0A1M7EV73"/>
<keyword evidence="3" id="KW-1185">Reference proteome</keyword>
<keyword evidence="1" id="KW-1133">Transmembrane helix</keyword>
<organism evidence="2 3">
    <name type="scientific">Actinacidiphila paucisporea</name>
    <dbReference type="NCBI Taxonomy" id="310782"/>
    <lineage>
        <taxon>Bacteria</taxon>
        <taxon>Bacillati</taxon>
        <taxon>Actinomycetota</taxon>
        <taxon>Actinomycetes</taxon>
        <taxon>Kitasatosporales</taxon>
        <taxon>Streptomycetaceae</taxon>
        <taxon>Actinacidiphila</taxon>
    </lineage>
</organism>
<dbReference type="STRING" id="310782.SAMN05216499_10799"/>
<feature type="transmembrane region" description="Helical" evidence="1">
    <location>
        <begin position="164"/>
        <end position="184"/>
    </location>
</feature>
<evidence type="ECO:0000313" key="3">
    <source>
        <dbReference type="Proteomes" id="UP000184111"/>
    </source>
</evidence>
<evidence type="ECO:0008006" key="4">
    <source>
        <dbReference type="Google" id="ProtNLM"/>
    </source>
</evidence>
<feature type="transmembrane region" description="Helical" evidence="1">
    <location>
        <begin position="102"/>
        <end position="126"/>
    </location>
</feature>
<sequence length="235" mass="24181">MTDAHTHNRTEGGGASSPAQSVLLSWGPTVLFGMLLPWITYHQLIGRDVHGAPALMLVSAWPALEIGLYFALHQRVDEIGMLILVALLLATVTAAAGCGSHWMGVGMGTAFTGLVGVAFAVSPVFGRPLTFWLGRRLATDGSAAGTARWNGLWLRDRGFRAVQCQLSAAWAVGFLLEAGLMAMLPPQLPVSAVGAASLAGPVGVTAALVGYSARAGKAWAAAVQTPAAPSSAPTA</sequence>
<gene>
    <name evidence="2" type="ORF">SAMN05216499_10799</name>
</gene>
<feature type="transmembrane region" description="Helical" evidence="1">
    <location>
        <begin position="190"/>
        <end position="211"/>
    </location>
</feature>
<dbReference type="NCBIfam" id="NF041646">
    <property type="entry name" value="VC0807_fam"/>
    <property type="match status" value="1"/>
</dbReference>
<feature type="transmembrane region" description="Helical" evidence="1">
    <location>
        <begin position="21"/>
        <end position="40"/>
    </location>
</feature>
<keyword evidence="1" id="KW-0812">Transmembrane</keyword>
<name>A0A1M7EV73_9ACTN</name>
<proteinExistence type="predicted"/>
<feature type="transmembrane region" description="Helical" evidence="1">
    <location>
        <begin position="52"/>
        <end position="72"/>
    </location>
</feature>
<dbReference type="RefSeq" id="WP_073497742.1">
    <property type="nucleotide sequence ID" value="NZ_FRBI01000007.1"/>
</dbReference>
<keyword evidence="1" id="KW-0472">Membrane</keyword>
<evidence type="ECO:0000313" key="2">
    <source>
        <dbReference type="EMBL" id="SHL95684.1"/>
    </source>
</evidence>